<dbReference type="InterPro" id="IPR011738">
    <property type="entry name" value="Phage_CHP"/>
</dbReference>
<dbReference type="Proteomes" id="UP000076066">
    <property type="component" value="Chromosome"/>
</dbReference>
<dbReference type="EMBL" id="CP014525">
    <property type="protein sequence ID" value="AMW34288.1"/>
    <property type="molecule type" value="Genomic_DNA"/>
</dbReference>
<reference evidence="1 2" key="1">
    <citation type="submission" date="2016-02" db="EMBL/GenBank/DDBJ databases">
        <title>Complete Genome of H5569, the type strain of the newly described species Haematospirillium jordaniae.</title>
        <authorList>
            <person name="Nicholson A.C."/>
            <person name="Humrighouse B.W."/>
            <person name="Loparov V."/>
            <person name="McQuiston J.R."/>
        </authorList>
    </citation>
    <scope>NUCLEOTIDE SEQUENCE [LARGE SCALE GENOMIC DNA]</scope>
    <source>
        <strain evidence="1 2">H5569</strain>
    </source>
</reference>
<accession>A0A143DDT3</accession>
<gene>
    <name evidence="1" type="ORF">AY555_02795</name>
</gene>
<organism evidence="1 2">
    <name type="scientific">Haematospirillum jordaniae</name>
    <dbReference type="NCBI Taxonomy" id="1549855"/>
    <lineage>
        <taxon>Bacteria</taxon>
        <taxon>Pseudomonadati</taxon>
        <taxon>Pseudomonadota</taxon>
        <taxon>Alphaproteobacteria</taxon>
        <taxon>Rhodospirillales</taxon>
        <taxon>Novispirillaceae</taxon>
        <taxon>Haematospirillum</taxon>
    </lineage>
</organism>
<dbReference type="AlphaFoldDB" id="A0A143DDT3"/>
<dbReference type="GeneID" id="53316079"/>
<dbReference type="CDD" id="cd08054">
    <property type="entry name" value="gp6"/>
    <property type="match status" value="1"/>
</dbReference>
<dbReference type="STRING" id="1549855.AY555_02795"/>
<proteinExistence type="predicted"/>
<dbReference type="InterPro" id="IPR021146">
    <property type="entry name" value="Phage_gp6-like_head-tail"/>
</dbReference>
<dbReference type="NCBIfam" id="TIGR02215">
    <property type="entry name" value="phage_chp_gp8"/>
    <property type="match status" value="1"/>
</dbReference>
<dbReference type="NCBIfam" id="TIGR01560">
    <property type="entry name" value="put_DNA_pack"/>
    <property type="match status" value="2"/>
</dbReference>
<keyword evidence="2" id="KW-1185">Reference proteome</keyword>
<dbReference type="KEGG" id="hjo:AY555_02795"/>
<dbReference type="OrthoDB" id="8452228at2"/>
<protein>
    <recommendedName>
        <fullName evidence="3">PhiE125 gp8 family phage protein</fullName>
    </recommendedName>
</protein>
<name>A0A143DDT3_9PROT</name>
<dbReference type="Gene3D" id="1.10.3230.30">
    <property type="entry name" value="Phage gp6-like head-tail connector protein"/>
    <property type="match status" value="1"/>
</dbReference>
<evidence type="ECO:0000313" key="1">
    <source>
        <dbReference type="EMBL" id="AMW34288.1"/>
    </source>
</evidence>
<evidence type="ECO:0008006" key="3">
    <source>
        <dbReference type="Google" id="ProtNLM"/>
    </source>
</evidence>
<evidence type="ECO:0000313" key="2">
    <source>
        <dbReference type="Proteomes" id="UP000076066"/>
    </source>
</evidence>
<sequence>MLIEIQAPETEPVSLSDAKIHLRVDHTAEDDYIASLLSVARRQVEQYCGRALSARKWRLLLDSFPPRIELPCPPLQSVDALSCIDSGGRQRVLPPECWQIGHGCPSAIMPAPGHCWPQTASGRPDAVLVDFTAGYSDRRDVDPALRHAMLLLVANWFENRGTASESGSRHILPPTVRYLLDPCRIRTVP</sequence>
<dbReference type="RefSeq" id="WP_066133160.1">
    <property type="nucleotide sequence ID" value="NZ_CP014525.1"/>
</dbReference>
<dbReference type="Pfam" id="PF05135">
    <property type="entry name" value="Phage_connect_1"/>
    <property type="match status" value="1"/>
</dbReference>
<dbReference type="InterPro" id="IPR006450">
    <property type="entry name" value="Phage_HK97_gp6-like"/>
</dbReference>